<dbReference type="AlphaFoldDB" id="A0A1M2VFY7"/>
<sequence>MPRYKLIFFSPRPSTQAILQHLFKRFPNHVGRIGAYGGCAFVTPGTGQFTPLEGANPVIGAVGKPESVDEDRVEVLVLGSRPEGAASTPSESDAGVEMNSVLQELKKVRIIGSLEMLVFERARLP</sequence>
<gene>
    <name evidence="2" type="ORF">TRAPUB_2596</name>
</gene>
<dbReference type="SUPFAM" id="SSF102705">
    <property type="entry name" value="NIF3 (NGG1p interacting factor 3)-like"/>
    <property type="match status" value="1"/>
</dbReference>
<name>A0A1M2VFY7_TRAPU</name>
<proteinExistence type="predicted"/>
<reference evidence="2 3" key="1">
    <citation type="submission" date="2016-10" db="EMBL/GenBank/DDBJ databases">
        <title>Genome sequence of the basidiomycete white-rot fungus Trametes pubescens.</title>
        <authorList>
            <person name="Makela M.R."/>
            <person name="Granchi Z."/>
            <person name="Peng M."/>
            <person name="De Vries R.P."/>
            <person name="Grigoriev I."/>
            <person name="Riley R."/>
            <person name="Hilden K."/>
        </authorList>
    </citation>
    <scope>NUCLEOTIDE SEQUENCE [LARGE SCALE GENOMIC DNA]</scope>
    <source>
        <strain evidence="2 3">FBCC735</strain>
    </source>
</reference>
<organism evidence="2 3">
    <name type="scientific">Trametes pubescens</name>
    <name type="common">White-rot fungus</name>
    <dbReference type="NCBI Taxonomy" id="154538"/>
    <lineage>
        <taxon>Eukaryota</taxon>
        <taxon>Fungi</taxon>
        <taxon>Dikarya</taxon>
        <taxon>Basidiomycota</taxon>
        <taxon>Agaricomycotina</taxon>
        <taxon>Agaricomycetes</taxon>
        <taxon>Polyporales</taxon>
        <taxon>Polyporaceae</taxon>
        <taxon>Trametes</taxon>
    </lineage>
</organism>
<comment type="caution">
    <text evidence="2">The sequence shown here is derived from an EMBL/GenBank/DDBJ whole genome shotgun (WGS) entry which is preliminary data.</text>
</comment>
<dbReference type="OrthoDB" id="15981at2759"/>
<evidence type="ECO:0000313" key="3">
    <source>
        <dbReference type="Proteomes" id="UP000184267"/>
    </source>
</evidence>
<dbReference type="OMA" id="GYTECAW"/>
<evidence type="ECO:0000313" key="2">
    <source>
        <dbReference type="EMBL" id="OJT06519.1"/>
    </source>
</evidence>
<dbReference type="PANTHER" id="PTHR41774:SF1">
    <property type="entry name" value="NGG1P INTERACTING FACTOR NIF3"/>
    <property type="match status" value="1"/>
</dbReference>
<dbReference type="InterPro" id="IPR036069">
    <property type="entry name" value="DUF34/NIF3_sf"/>
</dbReference>
<protein>
    <recommendedName>
        <fullName evidence="1">ATP phosphoribosyltransferase</fullName>
    </recommendedName>
</protein>
<evidence type="ECO:0000256" key="1">
    <source>
        <dbReference type="ARBA" id="ARBA00020998"/>
    </source>
</evidence>
<accession>A0A1M2VFY7</accession>
<keyword evidence="3" id="KW-1185">Reference proteome</keyword>
<dbReference type="Gene3D" id="3.30.70.120">
    <property type="match status" value="1"/>
</dbReference>
<dbReference type="PANTHER" id="PTHR41774">
    <property type="match status" value="1"/>
</dbReference>
<dbReference type="EMBL" id="MNAD01001304">
    <property type="protein sequence ID" value="OJT06519.1"/>
    <property type="molecule type" value="Genomic_DNA"/>
</dbReference>
<dbReference type="InterPro" id="IPR015867">
    <property type="entry name" value="N-reg_PII/ATP_PRibTrfase_C"/>
</dbReference>
<dbReference type="Proteomes" id="UP000184267">
    <property type="component" value="Unassembled WGS sequence"/>
</dbReference>
<dbReference type="STRING" id="154538.A0A1M2VFY7"/>